<gene>
    <name evidence="1" type="ORF">H6G74_14755</name>
</gene>
<name>A0ABR8FXC5_9NOSO</name>
<organism evidence="1 2">
    <name type="scientific">Nostoc spongiaeforme FACHB-130</name>
    <dbReference type="NCBI Taxonomy" id="1357510"/>
    <lineage>
        <taxon>Bacteria</taxon>
        <taxon>Bacillati</taxon>
        <taxon>Cyanobacteriota</taxon>
        <taxon>Cyanophyceae</taxon>
        <taxon>Nostocales</taxon>
        <taxon>Nostocaceae</taxon>
        <taxon>Nostoc</taxon>
    </lineage>
</organism>
<comment type="caution">
    <text evidence="1">The sequence shown here is derived from an EMBL/GenBank/DDBJ whole genome shotgun (WGS) entry which is preliminary data.</text>
</comment>
<accession>A0ABR8FXC5</accession>
<proteinExistence type="predicted"/>
<dbReference type="EMBL" id="JACJTB010000017">
    <property type="protein sequence ID" value="MBD2595580.1"/>
    <property type="molecule type" value="Genomic_DNA"/>
</dbReference>
<dbReference type="RefSeq" id="WP_190968373.1">
    <property type="nucleotide sequence ID" value="NZ_JACJTB010000017.1"/>
</dbReference>
<evidence type="ECO:0000313" key="2">
    <source>
        <dbReference type="Proteomes" id="UP000603457"/>
    </source>
</evidence>
<evidence type="ECO:0000313" key="1">
    <source>
        <dbReference type="EMBL" id="MBD2595580.1"/>
    </source>
</evidence>
<sequence>MRSQELKAIKHLAPTNGMRGYKNVDAQAASRRVVRVGGLTEHKGF</sequence>
<dbReference type="Proteomes" id="UP000603457">
    <property type="component" value="Unassembled WGS sequence"/>
</dbReference>
<protein>
    <submittedName>
        <fullName evidence="1">Uncharacterized protein</fullName>
    </submittedName>
</protein>
<reference evidence="1 2" key="1">
    <citation type="journal article" date="2020" name="ISME J.">
        <title>Comparative genomics reveals insights into cyanobacterial evolution and habitat adaptation.</title>
        <authorList>
            <person name="Chen M.Y."/>
            <person name="Teng W.K."/>
            <person name="Zhao L."/>
            <person name="Hu C.X."/>
            <person name="Zhou Y.K."/>
            <person name="Han B.P."/>
            <person name="Song L.R."/>
            <person name="Shu W.S."/>
        </authorList>
    </citation>
    <scope>NUCLEOTIDE SEQUENCE [LARGE SCALE GENOMIC DNA]</scope>
    <source>
        <strain evidence="1 2">FACHB-130</strain>
    </source>
</reference>
<keyword evidence="2" id="KW-1185">Reference proteome</keyword>